<dbReference type="Gene3D" id="1.10.10.60">
    <property type="entry name" value="Homeodomain-like"/>
    <property type="match status" value="1"/>
</dbReference>
<evidence type="ECO:0000256" key="4">
    <source>
        <dbReference type="PROSITE-ProRule" id="PRU00335"/>
    </source>
</evidence>
<dbReference type="PANTHER" id="PTHR30055">
    <property type="entry name" value="HTH-TYPE TRANSCRIPTIONAL REGULATOR RUTR"/>
    <property type="match status" value="1"/>
</dbReference>
<keyword evidence="1" id="KW-0805">Transcription regulation</keyword>
<keyword evidence="7" id="KW-1185">Reference proteome</keyword>
<feature type="domain" description="HTH tetR-type" evidence="5">
    <location>
        <begin position="19"/>
        <end position="79"/>
    </location>
</feature>
<evidence type="ECO:0000256" key="2">
    <source>
        <dbReference type="ARBA" id="ARBA00023125"/>
    </source>
</evidence>
<name>A0ABT7MC69_9PSEU</name>
<protein>
    <submittedName>
        <fullName evidence="6">TetR/AcrR family transcriptional regulator</fullName>
    </submittedName>
</protein>
<reference evidence="6 7" key="1">
    <citation type="submission" date="2023-06" db="EMBL/GenBank/DDBJ databases">
        <title>Actinomycetospora Odt1-22.</title>
        <authorList>
            <person name="Supong K."/>
        </authorList>
    </citation>
    <scope>NUCLEOTIDE SEQUENCE [LARGE SCALE GENOMIC DNA]</scope>
    <source>
        <strain evidence="6 7">Odt1-22</strain>
    </source>
</reference>
<dbReference type="PANTHER" id="PTHR30055:SF151">
    <property type="entry name" value="TRANSCRIPTIONAL REGULATORY PROTEIN"/>
    <property type="match status" value="1"/>
</dbReference>
<keyword evidence="3" id="KW-0804">Transcription</keyword>
<accession>A0ABT7MC69</accession>
<dbReference type="PROSITE" id="PS50977">
    <property type="entry name" value="HTH_TETR_2"/>
    <property type="match status" value="1"/>
</dbReference>
<dbReference type="InterPro" id="IPR004111">
    <property type="entry name" value="Repressor_TetR_C"/>
</dbReference>
<evidence type="ECO:0000313" key="6">
    <source>
        <dbReference type="EMBL" id="MDL5157587.1"/>
    </source>
</evidence>
<dbReference type="Proteomes" id="UP001231924">
    <property type="component" value="Unassembled WGS sequence"/>
</dbReference>
<evidence type="ECO:0000256" key="3">
    <source>
        <dbReference type="ARBA" id="ARBA00023163"/>
    </source>
</evidence>
<dbReference type="Gene3D" id="1.10.357.10">
    <property type="entry name" value="Tetracycline Repressor, domain 2"/>
    <property type="match status" value="1"/>
</dbReference>
<sequence length="220" mass="23089">MPPSVWLRPERAAVGRPARRSRAEITAAAVAVADRDGAEAVSMRRVAAELGTGAGTLYRYVETRDELLDLMADHVAGEYAFAAPTGDWLDDLVDVGLQARGIHRRHPWLAERVLTAPGTGPHGADLVEHHLAVLADHPADDAAKLVALGVLSALVATFARAEHAGRDLERNAEYMAHVAAAGTHPHISALDAPPPDPAHDPLPGVLRGVLTGLLPTGSGS</sequence>
<evidence type="ECO:0000259" key="5">
    <source>
        <dbReference type="PROSITE" id="PS50977"/>
    </source>
</evidence>
<dbReference type="InterPro" id="IPR036271">
    <property type="entry name" value="Tet_transcr_reg_TetR-rel_C_sf"/>
</dbReference>
<dbReference type="Pfam" id="PF00440">
    <property type="entry name" value="TetR_N"/>
    <property type="match status" value="1"/>
</dbReference>
<dbReference type="RefSeq" id="WP_286054034.1">
    <property type="nucleotide sequence ID" value="NZ_JASVWF010000003.1"/>
</dbReference>
<dbReference type="EMBL" id="JASVWF010000003">
    <property type="protein sequence ID" value="MDL5157587.1"/>
    <property type="molecule type" value="Genomic_DNA"/>
</dbReference>
<organism evidence="6 7">
    <name type="scientific">Actinomycetospora termitidis</name>
    <dbReference type="NCBI Taxonomy" id="3053470"/>
    <lineage>
        <taxon>Bacteria</taxon>
        <taxon>Bacillati</taxon>
        <taxon>Actinomycetota</taxon>
        <taxon>Actinomycetes</taxon>
        <taxon>Pseudonocardiales</taxon>
        <taxon>Pseudonocardiaceae</taxon>
        <taxon>Actinomycetospora</taxon>
    </lineage>
</organism>
<gene>
    <name evidence="6" type="ORF">QRT03_16595</name>
</gene>
<dbReference type="Pfam" id="PF02909">
    <property type="entry name" value="TetR_C_1"/>
    <property type="match status" value="1"/>
</dbReference>
<dbReference type="InterPro" id="IPR001647">
    <property type="entry name" value="HTH_TetR"/>
</dbReference>
<feature type="DNA-binding region" description="H-T-H motif" evidence="4">
    <location>
        <begin position="42"/>
        <end position="61"/>
    </location>
</feature>
<keyword evidence="2 4" id="KW-0238">DNA-binding</keyword>
<dbReference type="InterPro" id="IPR050109">
    <property type="entry name" value="HTH-type_TetR-like_transc_reg"/>
</dbReference>
<dbReference type="SUPFAM" id="SSF46689">
    <property type="entry name" value="Homeodomain-like"/>
    <property type="match status" value="1"/>
</dbReference>
<proteinExistence type="predicted"/>
<dbReference type="InterPro" id="IPR009057">
    <property type="entry name" value="Homeodomain-like_sf"/>
</dbReference>
<evidence type="ECO:0000313" key="7">
    <source>
        <dbReference type="Proteomes" id="UP001231924"/>
    </source>
</evidence>
<evidence type="ECO:0000256" key="1">
    <source>
        <dbReference type="ARBA" id="ARBA00023015"/>
    </source>
</evidence>
<comment type="caution">
    <text evidence="6">The sequence shown here is derived from an EMBL/GenBank/DDBJ whole genome shotgun (WGS) entry which is preliminary data.</text>
</comment>
<dbReference type="SUPFAM" id="SSF48498">
    <property type="entry name" value="Tetracyclin repressor-like, C-terminal domain"/>
    <property type="match status" value="1"/>
</dbReference>